<feature type="non-terminal residue" evidence="2">
    <location>
        <position position="1"/>
    </location>
</feature>
<evidence type="ECO:0000313" key="2">
    <source>
        <dbReference type="EMBL" id="JAS66535.1"/>
    </source>
</evidence>
<reference evidence="2" key="1">
    <citation type="submission" date="2015-11" db="EMBL/GenBank/DDBJ databases">
        <title>De novo transcriptome assembly of four potential Pierce s Disease insect vectors from Arizona vineyards.</title>
        <authorList>
            <person name="Tassone E.E."/>
        </authorList>
    </citation>
    <scope>NUCLEOTIDE SEQUENCE</scope>
</reference>
<feature type="compositionally biased region" description="Basic and acidic residues" evidence="1">
    <location>
        <begin position="34"/>
        <end position="53"/>
    </location>
</feature>
<evidence type="ECO:0000256" key="1">
    <source>
        <dbReference type="SAM" id="MobiDB-lite"/>
    </source>
</evidence>
<name>A0A1B6GVW6_9HEMI</name>
<sequence length="103" mass="11562">QSDSEWEMSQRKTSLNDNDDDNSWLWGQLPKVQSPKEDQIEGKMGFDPKTATSDKKSMLSSVFSFMRHSRKSSNEAAGLYLADLTSDAADPAVLADYFPPDRI</sequence>
<dbReference type="AlphaFoldDB" id="A0A1B6GVW6"/>
<accession>A0A1B6GVW6</accession>
<organism evidence="2">
    <name type="scientific">Cuerna arida</name>
    <dbReference type="NCBI Taxonomy" id="1464854"/>
    <lineage>
        <taxon>Eukaryota</taxon>
        <taxon>Metazoa</taxon>
        <taxon>Ecdysozoa</taxon>
        <taxon>Arthropoda</taxon>
        <taxon>Hexapoda</taxon>
        <taxon>Insecta</taxon>
        <taxon>Pterygota</taxon>
        <taxon>Neoptera</taxon>
        <taxon>Paraneoptera</taxon>
        <taxon>Hemiptera</taxon>
        <taxon>Auchenorrhyncha</taxon>
        <taxon>Membracoidea</taxon>
        <taxon>Cicadellidae</taxon>
        <taxon>Cicadellinae</taxon>
        <taxon>Proconiini</taxon>
        <taxon>Cuerna</taxon>
    </lineage>
</organism>
<feature type="region of interest" description="Disordered" evidence="1">
    <location>
        <begin position="1"/>
        <end position="53"/>
    </location>
</feature>
<proteinExistence type="predicted"/>
<protein>
    <submittedName>
        <fullName evidence="2">Uncharacterized protein</fullName>
    </submittedName>
</protein>
<feature type="non-terminal residue" evidence="2">
    <location>
        <position position="103"/>
    </location>
</feature>
<gene>
    <name evidence="2" type="ORF">g.44874</name>
</gene>
<dbReference type="EMBL" id="GECZ01003234">
    <property type="protein sequence ID" value="JAS66535.1"/>
    <property type="molecule type" value="Transcribed_RNA"/>
</dbReference>